<dbReference type="Gene3D" id="2.30.120.10">
    <property type="match status" value="1"/>
</dbReference>
<dbReference type="Proteomes" id="UP000262878">
    <property type="component" value="Unassembled WGS sequence"/>
</dbReference>
<evidence type="ECO:0000256" key="6">
    <source>
        <dbReference type="SAM" id="SignalP"/>
    </source>
</evidence>
<dbReference type="InterPro" id="IPR029055">
    <property type="entry name" value="Ntn_hydrolases_N"/>
</dbReference>
<dbReference type="Gene3D" id="3.60.20.10">
    <property type="entry name" value="Glutamine Phosphoribosylpyrophosphate, subunit 1, domain 1"/>
    <property type="match status" value="1"/>
</dbReference>
<organism evidence="7 8">
    <name type="scientific">Idiomarina baltica</name>
    <dbReference type="NCBI Taxonomy" id="190892"/>
    <lineage>
        <taxon>Bacteria</taxon>
        <taxon>Pseudomonadati</taxon>
        <taxon>Pseudomonadota</taxon>
        <taxon>Gammaproteobacteria</taxon>
        <taxon>Alteromonadales</taxon>
        <taxon>Idiomarinaceae</taxon>
        <taxon>Idiomarina</taxon>
    </lineage>
</organism>
<evidence type="ECO:0000256" key="2">
    <source>
        <dbReference type="ARBA" id="ARBA00022729"/>
    </source>
</evidence>
<evidence type="ECO:0000256" key="1">
    <source>
        <dbReference type="ARBA" id="ARBA00006586"/>
    </source>
</evidence>
<evidence type="ECO:0000313" key="7">
    <source>
        <dbReference type="EMBL" id="HAR55744.1"/>
    </source>
</evidence>
<dbReference type="EMBL" id="DMUP01000067">
    <property type="protein sequence ID" value="HAR55744.1"/>
    <property type="molecule type" value="Genomic_DNA"/>
</dbReference>
<feature type="signal peptide" evidence="6">
    <location>
        <begin position="1"/>
        <end position="27"/>
    </location>
</feature>
<dbReference type="InterPro" id="IPR043147">
    <property type="entry name" value="Penicillin_amidase_A-knob"/>
</dbReference>
<keyword evidence="2 6" id="KW-0732">Signal</keyword>
<dbReference type="SUPFAM" id="SSF56235">
    <property type="entry name" value="N-terminal nucleophile aminohydrolases (Ntn hydrolases)"/>
    <property type="match status" value="1"/>
</dbReference>
<dbReference type="Gene3D" id="1.10.439.10">
    <property type="entry name" value="Penicillin Amidohydrolase, domain 1"/>
    <property type="match status" value="1"/>
</dbReference>
<evidence type="ECO:0000256" key="3">
    <source>
        <dbReference type="ARBA" id="ARBA00022801"/>
    </source>
</evidence>
<dbReference type="STRING" id="314276.OS145_05815"/>
<name>A0A348WMI2_9GAMM</name>
<dbReference type="Pfam" id="PF01804">
    <property type="entry name" value="Penicil_amidase"/>
    <property type="match status" value="1"/>
</dbReference>
<evidence type="ECO:0000313" key="8">
    <source>
        <dbReference type="Proteomes" id="UP000262878"/>
    </source>
</evidence>
<comment type="similarity">
    <text evidence="1">Belongs to the peptidase S45 family.</text>
</comment>
<gene>
    <name evidence="7" type="ORF">DCR58_03045</name>
</gene>
<protein>
    <submittedName>
        <fullName evidence="7">Acylase</fullName>
    </submittedName>
</protein>
<dbReference type="InterPro" id="IPR002692">
    <property type="entry name" value="S45"/>
</dbReference>
<comment type="caution">
    <text evidence="7">The sequence shown here is derived from an EMBL/GenBank/DDBJ whole genome shotgun (WGS) entry which is preliminary data.</text>
</comment>
<proteinExistence type="inferred from homology"/>
<dbReference type="AlphaFoldDB" id="A0A348WMI2"/>
<sequence length="847" mass="91979">MRTYKTSLLYRALLMAGVVSLSGCNFSNEVAEYQAPETPSEPDYSSPLPAQDPLSTFDDDDELSADIRWTTYGVPYIKADNLESLGFGVGFAFAKDNICILADQIVKFNSQRSMYFGPHNPIGSNNNQNLIDDFGFLALGIRDNAEQGFDSLSEESQALLTGYAAGYNEYLSETGANNIDPTCAGQPFVQEITPIDLLTYAQGVALLPGASNFTGAVFVAAPPNQSYMPQPVAPSQQAMTLSPVHIEMPEPNPTEMGSNGWAIGSEMSATGNGMVLANPHFPHTGNQRFWQFGTEIPGELKVVGGSLSGMPGIVNIGFNEHVAWTHTFSTANRFVVHQLALDPEDETGTHYLVDGESVPMTTKTHQIQVNTGNGLITLEKTSYHSEFGTIIKVPNSPLTWGTDPYGKDVAYAIYDANLPNFEIFDHWLAMNRARNIEEYRQSFVDYTGTVFNNAMAADEDGDVFFTDGSSVPNLSDETIAQWQSNAVLQGISASAGFPVVPGTSASHKADGKMPFSKAPQLLRNDFVQNSNDSFWLTNPNNPIENVSPLWGPIGNQQSLRSRLGQKMLAEGGSVNGLFSREDIANKLLSNRAFLAEAVLDDLVDLCTAQGSNPVNTAAGAMSIKPGCDVLAQWDGTMNKDSVGAMLFREFASEWSRNPQWQVPYDASQPLTTPSGLKKSTAVLTLLGNAMARIQSVGLSIDAPLGEVQFVERALPDGTPSGNRLPWGGANNIEGGFNVFRANTGSDGTIYPRLIYPQVEGSNLAANGAGYHISYGSSWMFTMEFTDDGPQAQGLLSYSQSRNILSDHYIDQTQLYSQEPQLRPIWFDNADIDNNVIEERTITQSQAN</sequence>
<feature type="chain" id="PRO_5016798108" evidence="6">
    <location>
        <begin position="28"/>
        <end position="847"/>
    </location>
</feature>
<dbReference type="PANTHER" id="PTHR34218:SF3">
    <property type="entry name" value="ACYL-HOMOSERINE LACTONE ACYLASE PVDQ"/>
    <property type="match status" value="1"/>
</dbReference>
<dbReference type="GO" id="GO:0017000">
    <property type="term" value="P:antibiotic biosynthetic process"/>
    <property type="evidence" value="ECO:0007669"/>
    <property type="project" value="InterPro"/>
</dbReference>
<feature type="region of interest" description="Disordered" evidence="5">
    <location>
        <begin position="34"/>
        <end position="55"/>
    </location>
</feature>
<dbReference type="InterPro" id="IPR023343">
    <property type="entry name" value="Penicillin_amidase_dom1"/>
</dbReference>
<evidence type="ECO:0000256" key="4">
    <source>
        <dbReference type="ARBA" id="ARBA00023145"/>
    </source>
</evidence>
<keyword evidence="4" id="KW-0865">Zymogen</keyword>
<dbReference type="PANTHER" id="PTHR34218">
    <property type="entry name" value="PEPTIDASE S45 PENICILLIN AMIDASE"/>
    <property type="match status" value="1"/>
</dbReference>
<keyword evidence="3" id="KW-0378">Hydrolase</keyword>
<dbReference type="PROSITE" id="PS51257">
    <property type="entry name" value="PROKAR_LIPOPROTEIN"/>
    <property type="match status" value="1"/>
</dbReference>
<accession>A0A348WMI2</accession>
<dbReference type="GO" id="GO:0016811">
    <property type="term" value="F:hydrolase activity, acting on carbon-nitrogen (but not peptide) bonds, in linear amides"/>
    <property type="evidence" value="ECO:0007669"/>
    <property type="project" value="InterPro"/>
</dbReference>
<reference evidence="7 8" key="1">
    <citation type="journal article" date="2018" name="Nat. Biotechnol.">
        <title>A standardized bacterial taxonomy based on genome phylogeny substantially revises the tree of life.</title>
        <authorList>
            <person name="Parks D.H."/>
            <person name="Chuvochina M."/>
            <person name="Waite D.W."/>
            <person name="Rinke C."/>
            <person name="Skarshewski A."/>
            <person name="Chaumeil P.A."/>
            <person name="Hugenholtz P."/>
        </authorList>
    </citation>
    <scope>NUCLEOTIDE SEQUENCE [LARGE SCALE GENOMIC DNA]</scope>
    <source>
        <strain evidence="7">UBA9360</strain>
    </source>
</reference>
<evidence type="ECO:0000256" key="5">
    <source>
        <dbReference type="SAM" id="MobiDB-lite"/>
    </source>
</evidence>
<dbReference type="InterPro" id="IPR043146">
    <property type="entry name" value="Penicillin_amidase_N_B-knob"/>
</dbReference>
<dbReference type="Gene3D" id="1.10.1400.10">
    <property type="match status" value="1"/>
</dbReference>
<dbReference type="CDD" id="cd01936">
    <property type="entry name" value="Ntn_CA"/>
    <property type="match status" value="1"/>
</dbReference>